<name>A0AAD5TAE5_9FUNG</name>
<comment type="caution">
    <text evidence="1">The sequence shown here is derived from an EMBL/GenBank/DDBJ whole genome shotgun (WGS) entry which is preliminary data.</text>
</comment>
<evidence type="ECO:0000313" key="1">
    <source>
        <dbReference type="EMBL" id="KAJ3141960.1"/>
    </source>
</evidence>
<dbReference type="EMBL" id="JADGJH010000023">
    <property type="protein sequence ID" value="KAJ3141960.1"/>
    <property type="molecule type" value="Genomic_DNA"/>
</dbReference>
<proteinExistence type="predicted"/>
<keyword evidence="2" id="KW-1185">Reference proteome</keyword>
<dbReference type="Proteomes" id="UP001211907">
    <property type="component" value="Unassembled WGS sequence"/>
</dbReference>
<accession>A0AAD5TAE5</accession>
<reference evidence="1" key="1">
    <citation type="submission" date="2020-05" db="EMBL/GenBank/DDBJ databases">
        <title>Phylogenomic resolution of chytrid fungi.</title>
        <authorList>
            <person name="Stajich J.E."/>
            <person name="Amses K."/>
            <person name="Simmons R."/>
            <person name="Seto K."/>
            <person name="Myers J."/>
            <person name="Bonds A."/>
            <person name="Quandt C.A."/>
            <person name="Barry K."/>
            <person name="Liu P."/>
            <person name="Grigoriev I."/>
            <person name="Longcore J.E."/>
            <person name="James T.Y."/>
        </authorList>
    </citation>
    <scope>NUCLEOTIDE SEQUENCE</scope>
    <source>
        <strain evidence="1">JEL0513</strain>
    </source>
</reference>
<protein>
    <submittedName>
        <fullName evidence="1">Uncharacterized protein</fullName>
    </submittedName>
</protein>
<evidence type="ECO:0000313" key="2">
    <source>
        <dbReference type="Proteomes" id="UP001211907"/>
    </source>
</evidence>
<dbReference type="AlphaFoldDB" id="A0AAD5TAE5"/>
<sequence length="191" mass="21460">MFIKPLDTANLPRGEWIDKAGNHHFALQQRKATIAQSQNPLAFFFAPASATTSIPTTVTSQSGSSGATSPISSANIKAINAYDYRIILRCSDEKSRKLSSALKSAAVHLEYVVAVDDSFERIHNDWNWVENNLFLKLLDLEAESTNTVFNQDGTHSIIDLDKILLKQFEEITDEFMGQYMTIQEAQEFKQK</sequence>
<organism evidence="1 2">
    <name type="scientific">Physocladia obscura</name>
    <dbReference type="NCBI Taxonomy" id="109957"/>
    <lineage>
        <taxon>Eukaryota</taxon>
        <taxon>Fungi</taxon>
        <taxon>Fungi incertae sedis</taxon>
        <taxon>Chytridiomycota</taxon>
        <taxon>Chytridiomycota incertae sedis</taxon>
        <taxon>Chytridiomycetes</taxon>
        <taxon>Chytridiales</taxon>
        <taxon>Chytriomycetaceae</taxon>
        <taxon>Physocladia</taxon>
    </lineage>
</organism>
<gene>
    <name evidence="1" type="ORF">HK100_004748</name>
</gene>